<gene>
    <name evidence="1" type="ORF">BJ138DRAFT_164459</name>
</gene>
<evidence type="ECO:0000313" key="1">
    <source>
        <dbReference type="EMBL" id="KAH7903331.1"/>
    </source>
</evidence>
<dbReference type="Proteomes" id="UP000790377">
    <property type="component" value="Unassembled WGS sequence"/>
</dbReference>
<organism evidence="1 2">
    <name type="scientific">Hygrophoropsis aurantiaca</name>
    <dbReference type="NCBI Taxonomy" id="72124"/>
    <lineage>
        <taxon>Eukaryota</taxon>
        <taxon>Fungi</taxon>
        <taxon>Dikarya</taxon>
        <taxon>Basidiomycota</taxon>
        <taxon>Agaricomycotina</taxon>
        <taxon>Agaricomycetes</taxon>
        <taxon>Agaricomycetidae</taxon>
        <taxon>Boletales</taxon>
        <taxon>Coniophorineae</taxon>
        <taxon>Hygrophoropsidaceae</taxon>
        <taxon>Hygrophoropsis</taxon>
    </lineage>
</organism>
<dbReference type="EMBL" id="MU269044">
    <property type="protein sequence ID" value="KAH7903331.1"/>
    <property type="molecule type" value="Genomic_DNA"/>
</dbReference>
<protein>
    <submittedName>
        <fullName evidence="1">Uncharacterized protein</fullName>
    </submittedName>
</protein>
<name>A0ACB7ZQZ5_9AGAM</name>
<accession>A0ACB7ZQZ5</accession>
<comment type="caution">
    <text evidence="1">The sequence shown here is derived from an EMBL/GenBank/DDBJ whole genome shotgun (WGS) entry which is preliminary data.</text>
</comment>
<feature type="non-terminal residue" evidence="1">
    <location>
        <position position="250"/>
    </location>
</feature>
<evidence type="ECO:0000313" key="2">
    <source>
        <dbReference type="Proteomes" id="UP000790377"/>
    </source>
</evidence>
<keyword evidence="2" id="KW-1185">Reference proteome</keyword>
<proteinExistence type="predicted"/>
<reference evidence="1" key="1">
    <citation type="journal article" date="2021" name="New Phytol.">
        <title>Evolutionary innovations through gain and loss of genes in the ectomycorrhizal Boletales.</title>
        <authorList>
            <person name="Wu G."/>
            <person name="Miyauchi S."/>
            <person name="Morin E."/>
            <person name="Kuo A."/>
            <person name="Drula E."/>
            <person name="Varga T."/>
            <person name="Kohler A."/>
            <person name="Feng B."/>
            <person name="Cao Y."/>
            <person name="Lipzen A."/>
            <person name="Daum C."/>
            <person name="Hundley H."/>
            <person name="Pangilinan J."/>
            <person name="Johnson J."/>
            <person name="Barry K."/>
            <person name="LaButti K."/>
            <person name="Ng V."/>
            <person name="Ahrendt S."/>
            <person name="Min B."/>
            <person name="Choi I.G."/>
            <person name="Park H."/>
            <person name="Plett J.M."/>
            <person name="Magnuson J."/>
            <person name="Spatafora J.W."/>
            <person name="Nagy L.G."/>
            <person name="Henrissat B."/>
            <person name="Grigoriev I.V."/>
            <person name="Yang Z.L."/>
            <person name="Xu J."/>
            <person name="Martin F.M."/>
        </authorList>
    </citation>
    <scope>NUCLEOTIDE SEQUENCE</scope>
    <source>
        <strain evidence="1">ATCC 28755</strain>
    </source>
</reference>
<sequence>MSEDNHNRGSHLLSTRHRALPEASVSSPAIAHEGSRKILPTIKRFAQKITRKPFWRSKGSDSQAASLKDASEVGALAAASMPDLVTATALEDANTVGAEVSNPDQASAAALGDAGEVGAEVSKPNQAAVAALEDASEVGAEASKPDLAAAAALEDANETAAHMNRLSSPTKSGAQATQNAPTALDDADNFQSTYLQPLKIFDAVISKISDVHPYAKIALGVLSTASKIILAQDSRDEAVLRLLTKLDQVY</sequence>